<reference evidence="1 2" key="1">
    <citation type="submission" date="2013-05" db="EMBL/GenBank/DDBJ databases">
        <title>Genome sequence of Streptomyces sparsogenes DSM 40356.</title>
        <authorList>
            <person name="Coyne S."/>
            <person name="Seebeck F.P."/>
        </authorList>
    </citation>
    <scope>NUCLEOTIDE SEQUENCE [LARGE SCALE GENOMIC DNA]</scope>
    <source>
        <strain evidence="1 2">DSM 40356</strain>
    </source>
</reference>
<dbReference type="RefSeq" id="WP_065961201.1">
    <property type="nucleotide sequence ID" value="NZ_ASQP01000561.1"/>
</dbReference>
<dbReference type="STRING" id="67365.GCA_001704635_05721"/>
<dbReference type="Proteomes" id="UP000186168">
    <property type="component" value="Unassembled WGS sequence"/>
</dbReference>
<dbReference type="GeneID" id="96743304"/>
<comment type="caution">
    <text evidence="1">The sequence shown here is derived from an EMBL/GenBank/DDBJ whole genome shotgun (WGS) entry which is preliminary data.</text>
</comment>
<evidence type="ECO:0000313" key="1">
    <source>
        <dbReference type="EMBL" id="OMI33129.1"/>
    </source>
</evidence>
<accession>A0A1R1S4N0</accession>
<dbReference type="InterPro" id="IPR021373">
    <property type="entry name" value="DUF2993"/>
</dbReference>
<keyword evidence="2" id="KW-1185">Reference proteome</keyword>
<name>A0A1R1S4N0_9ACTN</name>
<dbReference type="AlphaFoldDB" id="A0A1R1S4N0"/>
<proteinExistence type="predicted"/>
<organism evidence="1 2">
    <name type="scientific">Streptomyces sparsogenes DSM 40356</name>
    <dbReference type="NCBI Taxonomy" id="1331668"/>
    <lineage>
        <taxon>Bacteria</taxon>
        <taxon>Bacillati</taxon>
        <taxon>Actinomycetota</taxon>
        <taxon>Actinomycetes</taxon>
        <taxon>Kitasatosporales</taxon>
        <taxon>Streptomycetaceae</taxon>
        <taxon>Streptomyces</taxon>
    </lineage>
</organism>
<dbReference type="EMBL" id="ASQP01000561">
    <property type="protein sequence ID" value="OMI33129.1"/>
    <property type="molecule type" value="Genomic_DNA"/>
</dbReference>
<sequence length="231" mass="24067">MRALRITLIVFVVLGVLFVAADRLAVYLAESEAADKIKSSQGLTSTPDVSIKGFPFLTQVAGKELDEVEIGMDGLTTDAGGGRSVRVTELTATLHDVRISSSFSSATADSATGSAHISYADLSTAAGQGITVGYAGEDQSGRGRVKITGQLLGFSVSTLSTVTIVNGDTIRLHAESVPGGNIPGAEQKVRQRTDMERKIDGLPTGMRLDKVETTKDGIDVSVVGKNVELAG</sequence>
<evidence type="ECO:0008006" key="3">
    <source>
        <dbReference type="Google" id="ProtNLM"/>
    </source>
</evidence>
<dbReference type="Pfam" id="PF11209">
    <property type="entry name" value="LmeA"/>
    <property type="match status" value="1"/>
</dbReference>
<protein>
    <recommendedName>
        <fullName evidence="3">Secreted protein</fullName>
    </recommendedName>
</protein>
<evidence type="ECO:0000313" key="2">
    <source>
        <dbReference type="Proteomes" id="UP000186168"/>
    </source>
</evidence>
<gene>
    <name evidence="1" type="ORF">SPAR_42996</name>
</gene>